<dbReference type="EMBL" id="LXHC01000006">
    <property type="protein sequence ID" value="OAU97573.1"/>
    <property type="molecule type" value="Genomic_DNA"/>
</dbReference>
<dbReference type="OrthoDB" id="8662049at2"/>
<sequence length="109" mass="12588">MRRFLFKLAAHLGRTIQEMEQSISYAEFIEWMAYDRLDPIGGYRHDLQTAHILSVLIGSKGKTISDYLPIDPNPMTDDQRQAYEKARKKAKLDAQMSMLIRHLSKSCGE</sequence>
<reference evidence="2 3" key="1">
    <citation type="journal article" date="2016" name="Genome Biol. Evol.">
        <title>Comparative Genomic Analyses of the Moraxella catarrhalis Serosensitive and Seroresistant Lineages Demonstrate Their Independent Evolution.</title>
        <authorList>
            <person name="Earl J.P."/>
            <person name="de Vries S.P."/>
            <person name="Ahmed A."/>
            <person name="Powell E."/>
            <person name="Schultz M.P."/>
            <person name="Hermans P.W."/>
            <person name="Hill D.J."/>
            <person name="Zhou Z."/>
            <person name="Constantinidou C.I."/>
            <person name="Hu F.Z."/>
            <person name="Bootsma H.J."/>
            <person name="Ehrlich G.D."/>
        </authorList>
    </citation>
    <scope>NUCLEOTIDE SEQUENCE [LARGE SCALE GENOMIC DNA]</scope>
    <source>
        <strain evidence="2 3">Z7542</strain>
    </source>
</reference>
<evidence type="ECO:0000259" key="1">
    <source>
        <dbReference type="Pfam" id="PF06223"/>
    </source>
</evidence>
<dbReference type="AlphaFoldDB" id="A0A198UM61"/>
<gene>
    <name evidence="2" type="ORF">AO384_0609</name>
</gene>
<feature type="domain" description="Minor tail T" evidence="1">
    <location>
        <begin position="24"/>
        <end position="86"/>
    </location>
</feature>
<dbReference type="PATRIC" id="fig|480.237.peg.1158"/>
<organism evidence="2 3">
    <name type="scientific">Moraxella catarrhalis</name>
    <name type="common">Branhamella catarrhalis</name>
    <dbReference type="NCBI Taxonomy" id="480"/>
    <lineage>
        <taxon>Bacteria</taxon>
        <taxon>Pseudomonadati</taxon>
        <taxon>Pseudomonadota</taxon>
        <taxon>Gammaproteobacteria</taxon>
        <taxon>Moraxellales</taxon>
        <taxon>Moraxellaceae</taxon>
        <taxon>Moraxella</taxon>
    </lineage>
</organism>
<dbReference type="Proteomes" id="UP000078228">
    <property type="component" value="Unassembled WGS sequence"/>
</dbReference>
<name>A0A198UM61_MORCA</name>
<dbReference type="InterPro" id="IPR009350">
    <property type="entry name" value="Phage_tail_T"/>
</dbReference>
<comment type="caution">
    <text evidence="2">The sequence shown here is derived from an EMBL/GenBank/DDBJ whole genome shotgun (WGS) entry which is preliminary data.</text>
</comment>
<proteinExistence type="predicted"/>
<dbReference type="Pfam" id="PF06223">
    <property type="entry name" value="Phage_tail_T"/>
    <property type="match status" value="1"/>
</dbReference>
<protein>
    <recommendedName>
        <fullName evidence="1">Minor tail T domain-containing protein</fullName>
    </recommendedName>
</protein>
<keyword evidence="3" id="KW-1185">Reference proteome</keyword>
<accession>A0A198UM61</accession>
<evidence type="ECO:0000313" key="2">
    <source>
        <dbReference type="EMBL" id="OAU97573.1"/>
    </source>
</evidence>
<evidence type="ECO:0000313" key="3">
    <source>
        <dbReference type="Proteomes" id="UP000078228"/>
    </source>
</evidence>